<evidence type="ECO:0000259" key="3">
    <source>
        <dbReference type="PROSITE" id="PS51272"/>
    </source>
</evidence>
<dbReference type="Pfam" id="PF20316">
    <property type="entry name" value="DUF6612"/>
    <property type="match status" value="1"/>
</dbReference>
<sequence length="416" mass="46316">MKRVLSIFLALVLLLAPFVSANASVYQTPEVIGRGEFFEKLVDRLELEPLDGDFDWPVDVNEDSRYADAIKTLIQRGALKGYPGDKIQPERPLFDIEAAEILSRLLHVDKDTAIVDLDQLYNLSMEDGTFVTENEATEIFENALVTDESGLEWINASTDAAAEVTSFEADANMTFSVELSDEMLAELGEEFASMLSIDASLAMAYDEESGIHQVITFDVPEMDPSLPETISIEQYVVKDGIYMNMPNLETGEDEWVKIPADDAYPIAYEEMLKTQSGSIELYKQLNGELFFYEDLGSVNDTREIAFRGLVPSINELLSLLQSNAAMDEQMDVVFEDLGSFDASVGISGTIWVDENSKHVSRQLADATVTFDDQSLGIEAINIWMDMAIQNYNSTETIVLPEAAKNAEEISLDYTLE</sequence>
<dbReference type="Proteomes" id="UP000295632">
    <property type="component" value="Unassembled WGS sequence"/>
</dbReference>
<organism evidence="4 5">
    <name type="scientific">Aureibacillus halotolerans</name>
    <dbReference type="NCBI Taxonomy" id="1508390"/>
    <lineage>
        <taxon>Bacteria</taxon>
        <taxon>Bacillati</taxon>
        <taxon>Bacillota</taxon>
        <taxon>Bacilli</taxon>
        <taxon>Bacillales</taxon>
        <taxon>Bacillaceae</taxon>
        <taxon>Aureibacillus</taxon>
    </lineage>
</organism>
<evidence type="ECO:0000313" key="4">
    <source>
        <dbReference type="EMBL" id="TDQ36089.1"/>
    </source>
</evidence>
<dbReference type="InterPro" id="IPR001119">
    <property type="entry name" value="SLH_dom"/>
</dbReference>
<dbReference type="EMBL" id="SNYJ01000020">
    <property type="protein sequence ID" value="TDQ36089.1"/>
    <property type="molecule type" value="Genomic_DNA"/>
</dbReference>
<dbReference type="InterPro" id="IPR046720">
    <property type="entry name" value="DUF6612"/>
</dbReference>
<feature type="domain" description="SLH" evidence="3">
    <location>
        <begin position="53"/>
        <end position="116"/>
    </location>
</feature>
<evidence type="ECO:0000256" key="2">
    <source>
        <dbReference type="SAM" id="SignalP"/>
    </source>
</evidence>
<name>A0A4R6TVS2_9BACI</name>
<dbReference type="RefSeq" id="WP_133581827.1">
    <property type="nucleotide sequence ID" value="NZ_SNYJ01000020.1"/>
</dbReference>
<dbReference type="Pfam" id="PF00395">
    <property type="entry name" value="SLH"/>
    <property type="match status" value="1"/>
</dbReference>
<accession>A0A4R6TVS2</accession>
<feature type="chain" id="PRO_5038602865" evidence="2">
    <location>
        <begin position="22"/>
        <end position="416"/>
    </location>
</feature>
<keyword evidence="5" id="KW-1185">Reference proteome</keyword>
<protein>
    <submittedName>
        <fullName evidence="4">S-layer family protein</fullName>
    </submittedName>
</protein>
<evidence type="ECO:0000256" key="1">
    <source>
        <dbReference type="ARBA" id="ARBA00022729"/>
    </source>
</evidence>
<evidence type="ECO:0000313" key="5">
    <source>
        <dbReference type="Proteomes" id="UP000295632"/>
    </source>
</evidence>
<proteinExistence type="predicted"/>
<dbReference type="AlphaFoldDB" id="A0A4R6TVS2"/>
<dbReference type="OrthoDB" id="1957331at2"/>
<comment type="caution">
    <text evidence="4">The sequence shown here is derived from an EMBL/GenBank/DDBJ whole genome shotgun (WGS) entry which is preliminary data.</text>
</comment>
<feature type="signal peptide" evidence="2">
    <location>
        <begin position="1"/>
        <end position="21"/>
    </location>
</feature>
<dbReference type="PROSITE" id="PS51272">
    <property type="entry name" value="SLH"/>
    <property type="match status" value="1"/>
</dbReference>
<gene>
    <name evidence="4" type="ORF">EV213_12020</name>
</gene>
<reference evidence="4 5" key="1">
    <citation type="submission" date="2019-03" db="EMBL/GenBank/DDBJ databases">
        <title>Genomic Encyclopedia of Type Strains, Phase IV (KMG-IV): sequencing the most valuable type-strain genomes for metagenomic binning, comparative biology and taxonomic classification.</title>
        <authorList>
            <person name="Goeker M."/>
        </authorList>
    </citation>
    <scope>NUCLEOTIDE SEQUENCE [LARGE SCALE GENOMIC DNA]</scope>
    <source>
        <strain evidence="4 5">DSM 28697</strain>
    </source>
</reference>
<keyword evidence="1 2" id="KW-0732">Signal</keyword>